<dbReference type="AlphaFoldDB" id="A0A3E0W8F8"/>
<organism evidence="1 2">
    <name type="scientific">Subtercola boreus</name>
    <dbReference type="NCBI Taxonomy" id="120213"/>
    <lineage>
        <taxon>Bacteria</taxon>
        <taxon>Bacillati</taxon>
        <taxon>Actinomycetota</taxon>
        <taxon>Actinomycetes</taxon>
        <taxon>Micrococcales</taxon>
        <taxon>Microbacteriaceae</taxon>
        <taxon>Subtercola</taxon>
    </lineage>
</organism>
<evidence type="ECO:0000313" key="2">
    <source>
        <dbReference type="Proteomes" id="UP000257080"/>
    </source>
</evidence>
<name>A0A3E0W8F8_9MICO</name>
<proteinExistence type="predicted"/>
<evidence type="ECO:0000313" key="1">
    <source>
        <dbReference type="EMBL" id="RFA25019.1"/>
    </source>
</evidence>
<protein>
    <submittedName>
        <fullName evidence="1">Uncharacterized protein</fullName>
    </submittedName>
</protein>
<dbReference type="EMBL" id="NBXE01000035">
    <property type="protein sequence ID" value="RFA25019.1"/>
    <property type="molecule type" value="Genomic_DNA"/>
</dbReference>
<reference evidence="1 2" key="1">
    <citation type="submission" date="2017-04" db="EMBL/GenBank/DDBJ databases">
        <title>Comparative genome analysis of Subtercola boreus.</title>
        <authorList>
            <person name="Cho Y.-J."/>
            <person name="Cho A."/>
            <person name="Kim O.-S."/>
            <person name="Lee J.-I."/>
        </authorList>
    </citation>
    <scope>NUCLEOTIDE SEQUENCE [LARGE SCALE GENOMIC DNA]</scope>
    <source>
        <strain evidence="1 2">P28004</strain>
    </source>
</reference>
<dbReference type="OrthoDB" id="211933at2"/>
<comment type="caution">
    <text evidence="1">The sequence shown here is derived from an EMBL/GenBank/DDBJ whole genome shotgun (WGS) entry which is preliminary data.</text>
</comment>
<dbReference type="Proteomes" id="UP000257080">
    <property type="component" value="Unassembled WGS sequence"/>
</dbReference>
<accession>A0A3E0W8F8</accession>
<gene>
    <name evidence="1" type="ORF">B7R25_15830</name>
</gene>
<dbReference type="RefSeq" id="WP_116419917.1">
    <property type="nucleotide sequence ID" value="NZ_NBXC01000030.1"/>
</dbReference>
<dbReference type="InterPro" id="IPR029060">
    <property type="entry name" value="PIN-like_dom_sf"/>
</dbReference>
<sequence>MTHRVFLDSNVLASRTLRDWVLLTRMNTGTMFQLHTTLDVIAETIRAVRKNYPRADGGVITEIDRKIRDVVDELVDDFAGDVCFVGRDEHDRHVNAAATHAEADILVTDNPRDFGDPALLPYDIYTADEFLCLVDDGAQADVRRVVQMQNDYWQTVRQDGRSSIRHASKPPKGIVAALVDAGCVNFAARVEAHLQVLNGSSR</sequence>
<dbReference type="SUPFAM" id="SSF88723">
    <property type="entry name" value="PIN domain-like"/>
    <property type="match status" value="1"/>
</dbReference>